<keyword evidence="3" id="KW-1185">Reference proteome</keyword>
<dbReference type="Proteomes" id="UP000620124">
    <property type="component" value="Unassembled WGS sequence"/>
</dbReference>
<organism evidence="2 3">
    <name type="scientific">Mycena venus</name>
    <dbReference type="NCBI Taxonomy" id="2733690"/>
    <lineage>
        <taxon>Eukaryota</taxon>
        <taxon>Fungi</taxon>
        <taxon>Dikarya</taxon>
        <taxon>Basidiomycota</taxon>
        <taxon>Agaricomycotina</taxon>
        <taxon>Agaricomycetes</taxon>
        <taxon>Agaricomycetidae</taxon>
        <taxon>Agaricales</taxon>
        <taxon>Marasmiineae</taxon>
        <taxon>Mycenaceae</taxon>
        <taxon>Mycena</taxon>
    </lineage>
</organism>
<evidence type="ECO:0000313" key="3">
    <source>
        <dbReference type="Proteomes" id="UP000620124"/>
    </source>
</evidence>
<dbReference type="AlphaFoldDB" id="A0A8H6YET6"/>
<reference evidence="2" key="1">
    <citation type="submission" date="2020-05" db="EMBL/GenBank/DDBJ databases">
        <title>Mycena genomes resolve the evolution of fungal bioluminescence.</title>
        <authorList>
            <person name="Tsai I.J."/>
        </authorList>
    </citation>
    <scope>NUCLEOTIDE SEQUENCE</scope>
    <source>
        <strain evidence="2">CCC161011</strain>
    </source>
</reference>
<comment type="caution">
    <text evidence="2">The sequence shown here is derived from an EMBL/GenBank/DDBJ whole genome shotgun (WGS) entry which is preliminary data.</text>
</comment>
<gene>
    <name evidence="2" type="ORF">MVEN_00708900</name>
</gene>
<accession>A0A8H6YET6</accession>
<dbReference type="OrthoDB" id="2687259at2759"/>
<feature type="region of interest" description="Disordered" evidence="1">
    <location>
        <begin position="1"/>
        <end position="87"/>
    </location>
</feature>
<sequence length="1203" mass="137854">MQIEFTPSYDEDVRMASELDDPGLPPREETPPPAIDSSGRGRGQRIKRPTWKLLQQLPPPPLQLEELRPESEAEPDEPPSLPQNSEYKWQSLKTAKNSFGVFREYPSLPTHDPDQTLSLADQSDLPVPATTNPDRSRLSPLSAPPIVVSEPSSSGPFRNSTILGFMNWMWSGSIMKSIAECQRLIDFLRSDAFKKEDLKDFDLKAETAKFDNGAKDGWQEVDVEIQVPDGKKHGPRDPLPTFSVPGLHFRNLTQTIKTAFEDRSARHFHYTPFRQFWQPTPDEPEQRIYDEIYSSEAYIEAYEKLQRQPPEPDCTLERVVAALMWWSDSTHLANFGTALSVAALSLLRESVQLPDDFFDWYKDQTGHSPSADVLTHCRRELMHAIWKKLLDGEFLEACKHGIVIECPDGILRRFYFRFFTYSADYPEKVLLATIRNLGECPCPRCFVTKDKLDQFGTVRDDKNRVTLHRVDNENRKSYVQKARDWIYRLGHAVRGAKVERLLKPKSWVPTTASFSASPPLRSLTFSSIQNAFSDVASYSFNMFTMLVVDFMHEFELGVWKAVFTHLIRMLVADGGDVIQALNDRYRQVPTFGQATIRRFTNNASAMKKLAARNFEDLLQCALPVFEELFGEEHDGVILDLLFTLAYWHALAKLRLHTSFSIKRLKEVTTELGKQLRYFAKYTCAAFDTKELPREEAARGRRHAKKAAAAKAAGQDPPPAPEPGSKRKIFNMFTYKGHSLGNYVRTILFFGTTDSYSTQPGELEHRRVKRYYARTNKNNAVGQITQLERRETALLKISRQQKEAAHIPPIEAIPEDAAASASSKKRKRKAPQKTLPTLDFADSESLPFTPPEFHYHISQYRKFHFNLTHWLGEHHEDPAVKDFRSKLQEHLLGRLLHPNWSGDGTEYSSQERSRLLIVNDRIYRHKVLRINYTSYDIRRGQDSMNPRTRADIMMLAPEDATDGHLFSYARILGVFHCDVLLNDNGTHSNPVPLSFLWVRRFRLDHSYKGGFKRKRLHRIEFLPDSDPNAYGFVDPDEVIRGSHLIPAFAHGPTQPVEYTTLARKEDEYDDWRYHYVNFFVDRDMFMRYLGGGVGHYQVPVPDEDPEEIRTYDEEPEGEAPPGGEDMEDTPNADAPLPSPLADGLDDDDDEDSGGEEDEEEAPANGRRDFDEEEEEEEEEEPQFGPEDGENNIDDLAVQMGYDDL</sequence>
<evidence type="ECO:0000313" key="2">
    <source>
        <dbReference type="EMBL" id="KAF7359835.1"/>
    </source>
</evidence>
<proteinExistence type="predicted"/>
<dbReference type="EMBL" id="JACAZI010000005">
    <property type="protein sequence ID" value="KAF7359835.1"/>
    <property type="molecule type" value="Genomic_DNA"/>
</dbReference>
<protein>
    <submittedName>
        <fullName evidence="2">Uncharacterized protein</fullName>
    </submittedName>
</protein>
<feature type="compositionally biased region" description="Acidic residues" evidence="1">
    <location>
        <begin position="1169"/>
        <end position="1191"/>
    </location>
</feature>
<feature type="region of interest" description="Disordered" evidence="1">
    <location>
        <begin position="104"/>
        <end position="153"/>
    </location>
</feature>
<name>A0A8H6YET6_9AGAR</name>
<feature type="compositionally biased region" description="Low complexity" evidence="1">
    <location>
        <begin position="1131"/>
        <end position="1141"/>
    </location>
</feature>
<feature type="region of interest" description="Disordered" evidence="1">
    <location>
        <begin position="1094"/>
        <end position="1203"/>
    </location>
</feature>
<feature type="region of interest" description="Disordered" evidence="1">
    <location>
        <begin position="694"/>
        <end position="725"/>
    </location>
</feature>
<feature type="compositionally biased region" description="Acidic residues" evidence="1">
    <location>
        <begin position="1142"/>
        <end position="1160"/>
    </location>
</feature>
<dbReference type="Pfam" id="PF18759">
    <property type="entry name" value="Plavaka"/>
    <property type="match status" value="1"/>
</dbReference>
<evidence type="ECO:0000256" key="1">
    <source>
        <dbReference type="SAM" id="MobiDB-lite"/>
    </source>
</evidence>
<feature type="compositionally biased region" description="Low complexity" evidence="1">
    <location>
        <begin position="811"/>
        <end position="821"/>
    </location>
</feature>
<dbReference type="InterPro" id="IPR041078">
    <property type="entry name" value="Plavaka"/>
</dbReference>
<feature type="region of interest" description="Disordered" evidence="1">
    <location>
        <begin position="811"/>
        <end position="833"/>
    </location>
</feature>